<evidence type="ECO:0000313" key="3">
    <source>
        <dbReference type="EMBL" id="AXY73849.1"/>
    </source>
</evidence>
<dbReference type="EMBL" id="CP032157">
    <property type="protein sequence ID" value="AXY73849.1"/>
    <property type="molecule type" value="Genomic_DNA"/>
</dbReference>
<gene>
    <name evidence="3" type="ORF">D3H65_07580</name>
</gene>
<dbReference type="InterPro" id="IPR032508">
    <property type="entry name" value="FecR_C"/>
</dbReference>
<proteinExistence type="predicted"/>
<dbReference type="Gene3D" id="3.55.50.30">
    <property type="match status" value="1"/>
</dbReference>
<organism evidence="3 4">
    <name type="scientific">Paraflavitalea soli</name>
    <dbReference type="NCBI Taxonomy" id="2315862"/>
    <lineage>
        <taxon>Bacteria</taxon>
        <taxon>Pseudomonadati</taxon>
        <taxon>Bacteroidota</taxon>
        <taxon>Chitinophagia</taxon>
        <taxon>Chitinophagales</taxon>
        <taxon>Chitinophagaceae</taxon>
        <taxon>Paraflavitalea</taxon>
    </lineage>
</organism>
<dbReference type="Gene3D" id="2.60.120.1440">
    <property type="match status" value="1"/>
</dbReference>
<dbReference type="KEGG" id="pseg:D3H65_07580"/>
<evidence type="ECO:0000259" key="2">
    <source>
        <dbReference type="Pfam" id="PF16344"/>
    </source>
</evidence>
<dbReference type="RefSeq" id="WP_119049684.1">
    <property type="nucleotide sequence ID" value="NZ_CP032157.1"/>
</dbReference>
<dbReference type="Pfam" id="PF04773">
    <property type="entry name" value="FecR"/>
    <property type="match status" value="1"/>
</dbReference>
<feature type="domain" description="Protein FecR C-terminal" evidence="2">
    <location>
        <begin position="335"/>
        <end position="401"/>
    </location>
</feature>
<dbReference type="GO" id="GO:0016989">
    <property type="term" value="F:sigma factor antagonist activity"/>
    <property type="evidence" value="ECO:0007669"/>
    <property type="project" value="TreeGrafter"/>
</dbReference>
<dbReference type="OrthoDB" id="625980at2"/>
<protein>
    <submittedName>
        <fullName evidence="3">FecR family protein</fullName>
    </submittedName>
</protein>
<dbReference type="Proteomes" id="UP000263900">
    <property type="component" value="Chromosome"/>
</dbReference>
<dbReference type="Pfam" id="PF16344">
    <property type="entry name" value="FecR_C"/>
    <property type="match status" value="1"/>
</dbReference>
<dbReference type="PANTHER" id="PTHR30273">
    <property type="entry name" value="PERIPLASMIC SIGNAL SENSOR AND SIGMA FACTOR ACTIVATOR FECR-RELATED"/>
    <property type="match status" value="1"/>
</dbReference>
<sequence>MTQEQLQILLEKYLNNTASAEEEQELTDWYHAANMQEVHWPVDNEEAVETLRNRMLHQLKEAIHPAAPAKELPLYRNIRWQVAAAILLLLGVGTWLWLDRPATPPTATTITSNKNTAPVLPGGNKATLTLADGSIIELDTAGNKTLAQQGNTRIIKLNNGQLAYHDASQQDANAPVLYNTIRTPNGGQYEIILPDGSHAWLNAASILRFPTVFTGTERKVQLSGEAYFEVAKNAHLPFRVYTTDVQLHERGIVEVLGTHFNVNAYSDEPSVKTTLLEGKVKVSVSSPGDTLHLIKPVTLAPGMQSSFPNDPARLSAIQLREVDTDEVIAWKNGLFNFNKADIQTVMRQLARWYDVEVFYEGPVSKEKFEGEIPKNATLNEVFKILELSAVHFKVEGHKVTVMP</sequence>
<dbReference type="InterPro" id="IPR006860">
    <property type="entry name" value="FecR"/>
</dbReference>
<reference evidence="3 4" key="1">
    <citation type="submission" date="2018-09" db="EMBL/GenBank/DDBJ databases">
        <title>Genome sequencing of strain 6GH32-13.</title>
        <authorList>
            <person name="Weon H.-Y."/>
            <person name="Heo J."/>
            <person name="Kwon S.-W."/>
        </authorList>
    </citation>
    <scope>NUCLEOTIDE SEQUENCE [LARGE SCALE GENOMIC DNA]</scope>
    <source>
        <strain evidence="3 4">5GH32-13</strain>
    </source>
</reference>
<dbReference type="InterPro" id="IPR012373">
    <property type="entry name" value="Ferrdict_sens_TM"/>
</dbReference>
<evidence type="ECO:0000259" key="1">
    <source>
        <dbReference type="Pfam" id="PF04773"/>
    </source>
</evidence>
<dbReference type="AlphaFoldDB" id="A0A3B7MKQ5"/>
<dbReference type="PANTHER" id="PTHR30273:SF2">
    <property type="entry name" value="PROTEIN FECR"/>
    <property type="match status" value="1"/>
</dbReference>
<feature type="domain" description="FecR protein" evidence="1">
    <location>
        <begin position="180"/>
        <end position="281"/>
    </location>
</feature>
<evidence type="ECO:0000313" key="4">
    <source>
        <dbReference type="Proteomes" id="UP000263900"/>
    </source>
</evidence>
<keyword evidence="4" id="KW-1185">Reference proteome</keyword>
<name>A0A3B7MKQ5_9BACT</name>
<accession>A0A3B7MKQ5</accession>